<dbReference type="SMART" id="SM00271">
    <property type="entry name" value="DnaJ"/>
    <property type="match status" value="1"/>
</dbReference>
<feature type="compositionally biased region" description="Basic and acidic residues" evidence="8">
    <location>
        <begin position="1"/>
        <end position="11"/>
    </location>
</feature>
<dbReference type="PROSITE" id="PS00518">
    <property type="entry name" value="ZF_RING_1"/>
    <property type="match status" value="1"/>
</dbReference>
<evidence type="ECO:0000256" key="8">
    <source>
        <dbReference type="SAM" id="MobiDB-lite"/>
    </source>
</evidence>
<dbReference type="GO" id="GO:0061630">
    <property type="term" value="F:ubiquitin protein ligase activity"/>
    <property type="evidence" value="ECO:0007669"/>
    <property type="project" value="UniProtKB-EC"/>
</dbReference>
<evidence type="ECO:0000256" key="1">
    <source>
        <dbReference type="ARBA" id="ARBA00004123"/>
    </source>
</evidence>
<keyword evidence="4 6" id="KW-0862">Zinc</keyword>
<dbReference type="InterPro" id="IPR017907">
    <property type="entry name" value="Znf_RING_CS"/>
</dbReference>
<dbReference type="PANTHER" id="PTHR23163:SF0">
    <property type="entry name" value="E3 UBIQUITIN-PROTEIN LIGASE BRE1"/>
    <property type="match status" value="1"/>
</dbReference>
<comment type="caution">
    <text evidence="10">The sequence shown here is derived from an EMBL/GenBank/DDBJ whole genome shotgun (WGS) entry which is preliminary data.</text>
</comment>
<evidence type="ECO:0000313" key="11">
    <source>
        <dbReference type="Proteomes" id="UP001153678"/>
    </source>
</evidence>
<feature type="coiled-coil region" evidence="7">
    <location>
        <begin position="545"/>
        <end position="647"/>
    </location>
</feature>
<sequence length="1063" mass="125684">METMEDRKRTYSEQSSSSSDKSPPPKRQLLSSQQSRPSQSVNGQATSSSSSSNNNQDFANLDISDPKWLECFQKEAIIRALREYKRESERINKWNEQLKEKQINYEDHLSVVNRCWNKLLNDLRMIISRVDEDGYLSSLIPSDVQLRESKFLAQISQFEQDDGIIESIEKSLSEKFEITKEVITVLLEKIIAWIEQRNKLIKFLQNEKDPLLKESKVIISLKNENESLNLLNKRNQKELDELQEQHHTVSFEMSTIKDELEKTKNRLEEVEGRLEITKDELSQAEKRFDRSKSVTLGLWTHPGSNIFGSSSVPENDKSNHSNRQTEENLKQFKFLAESRLKELEDLSNERSKLKEEILHLREQIKNLPEDRIIESQVYRNLQVQYFHCKDTYDYMRTVMEQNSRDMEKMTATRNSATNQIQEETKQTIKETEDQLNKLLFDLDRIRAQRDDVSMEVDKLRAMLPQEFRQISALRVLANDRKTIIRQLMTEIQRLNMKISASEGNKQAIDFYCTPAEPPDVTYEEIQQGKNSFELIKKQLSYDHHLQEELNKSEKIRIELQREIDELKNNFDMGDYHDVITSKARLKQEVEELKSRLDEYDEKYGIKDPGDDPLHMLTTKIEEAEKKIEKIELECDYLKKLLQELEVLGDHWARQDQENTVKVFEIIAHDERLQNARESEAKVKQKLNSIWMENVSLKKQKNHLSTVIQNQTDLLRQKGYLEENLKSQLDNANKELGCSKQVVDVHKLKLHEFTQQNKDLKDKIERSMTTHNELKKQLEESIKSCEKEAHKSRRLTEEVEMYKRQAEDHRRTQVSDTTEQQLIQNYEKLLKCSSCAIRFKSHCLLKCMHTFCKECLEAQEKARNQVKDLDLYELLEINYNSTREEIDKAYRRNAFKYHPDKNINNVESATKLFHQISIAYETLTDPRKKLEYDNIYKAKIESKKRFEKLDAKRKVMKEELEEREKAAKQTKKATTFSQESREAKIERIKEETARRRQEKEEKLRLSDQRSKASTTQRTNSAQRPSSKQTFGYKDFETIVLNKMIERERLDREKFGEKSESSMEV</sequence>
<evidence type="ECO:0000256" key="4">
    <source>
        <dbReference type="ARBA" id="ARBA00022833"/>
    </source>
</evidence>
<dbReference type="GO" id="GO:0016567">
    <property type="term" value="P:protein ubiquitination"/>
    <property type="evidence" value="ECO:0007669"/>
    <property type="project" value="UniProtKB-UniRule"/>
</dbReference>
<dbReference type="InterPro" id="IPR018253">
    <property type="entry name" value="DnaJ_domain_CS"/>
</dbReference>
<evidence type="ECO:0000259" key="9">
    <source>
        <dbReference type="PROSITE" id="PS50076"/>
    </source>
</evidence>
<dbReference type="SUPFAM" id="SSF46565">
    <property type="entry name" value="Chaperone J-domain"/>
    <property type="match status" value="1"/>
</dbReference>
<dbReference type="Gene3D" id="3.30.40.10">
    <property type="entry name" value="Zinc/RING finger domain, C3HC4 (zinc finger)"/>
    <property type="match status" value="1"/>
</dbReference>
<evidence type="ECO:0000256" key="5">
    <source>
        <dbReference type="ARBA" id="ARBA00023242"/>
    </source>
</evidence>
<feature type="compositionally biased region" description="Basic and acidic residues" evidence="8">
    <location>
        <begin position="978"/>
        <end position="1009"/>
    </location>
</feature>
<dbReference type="GO" id="GO:0008270">
    <property type="term" value="F:zinc ion binding"/>
    <property type="evidence" value="ECO:0007669"/>
    <property type="project" value="UniProtKB-KW"/>
</dbReference>
<dbReference type="EC" id="2.3.2.27" evidence="6"/>
<feature type="region of interest" description="Disordered" evidence="8">
    <location>
        <begin position="1"/>
        <end position="59"/>
    </location>
</feature>
<organism evidence="10 11">
    <name type="scientific">Funneliformis geosporum</name>
    <dbReference type="NCBI Taxonomy" id="1117311"/>
    <lineage>
        <taxon>Eukaryota</taxon>
        <taxon>Fungi</taxon>
        <taxon>Fungi incertae sedis</taxon>
        <taxon>Mucoromycota</taxon>
        <taxon>Glomeromycotina</taxon>
        <taxon>Glomeromycetes</taxon>
        <taxon>Glomerales</taxon>
        <taxon>Glomeraceae</taxon>
        <taxon>Funneliformis</taxon>
    </lineage>
</organism>
<reference evidence="10" key="1">
    <citation type="submission" date="2022-08" db="EMBL/GenBank/DDBJ databases">
        <authorList>
            <person name="Kallberg Y."/>
            <person name="Tangrot J."/>
            <person name="Rosling A."/>
        </authorList>
    </citation>
    <scope>NUCLEOTIDE SEQUENCE</scope>
    <source>
        <strain evidence="10">Wild A</strain>
    </source>
</reference>
<comment type="similarity">
    <text evidence="6">Belongs to the BRE1 family.</text>
</comment>
<keyword evidence="6" id="KW-0156">Chromatin regulator</keyword>
<dbReference type="OrthoDB" id="10266039at2759"/>
<dbReference type="AlphaFoldDB" id="A0A9W4WUV5"/>
<feature type="compositionally biased region" description="Low complexity" evidence="8">
    <location>
        <begin position="15"/>
        <end position="40"/>
    </location>
</feature>
<dbReference type="EMBL" id="CAMKVN010002356">
    <property type="protein sequence ID" value="CAI2180727.1"/>
    <property type="molecule type" value="Genomic_DNA"/>
</dbReference>
<dbReference type="GO" id="GO:0033503">
    <property type="term" value="C:HULC complex"/>
    <property type="evidence" value="ECO:0007669"/>
    <property type="project" value="TreeGrafter"/>
</dbReference>
<feature type="coiled-coil region" evidence="7">
    <location>
        <begin position="77"/>
        <end position="104"/>
    </location>
</feature>
<feature type="domain" description="J" evidence="9">
    <location>
        <begin position="869"/>
        <end position="935"/>
    </location>
</feature>
<dbReference type="PRINTS" id="PR00625">
    <property type="entry name" value="JDOMAIN"/>
</dbReference>
<evidence type="ECO:0000256" key="7">
    <source>
        <dbReference type="SAM" id="Coils"/>
    </source>
</evidence>
<dbReference type="GO" id="GO:0005634">
    <property type="term" value="C:nucleus"/>
    <property type="evidence" value="ECO:0007669"/>
    <property type="project" value="UniProtKB-SubCell"/>
</dbReference>
<keyword evidence="6" id="KW-0808">Transferase</keyword>
<evidence type="ECO:0000256" key="6">
    <source>
        <dbReference type="RuleBase" id="RU365038"/>
    </source>
</evidence>
<feature type="compositionally biased region" description="Polar residues" evidence="8">
    <location>
        <begin position="1010"/>
        <end position="1028"/>
    </location>
</feature>
<comment type="pathway">
    <text evidence="6">Protein modification; protein ubiquitination.</text>
</comment>
<gene>
    <name evidence="10" type="ORF">FWILDA_LOCUS9725</name>
</gene>
<keyword evidence="5 6" id="KW-0539">Nucleus</keyword>
<dbReference type="InterPro" id="IPR036869">
    <property type="entry name" value="J_dom_sf"/>
</dbReference>
<feature type="coiled-coil region" evidence="7">
    <location>
        <begin position="336"/>
        <end position="370"/>
    </location>
</feature>
<dbReference type="InterPro" id="IPR013083">
    <property type="entry name" value="Znf_RING/FYVE/PHD"/>
</dbReference>
<dbReference type="Gene3D" id="1.10.287.110">
    <property type="entry name" value="DnaJ domain"/>
    <property type="match status" value="1"/>
</dbReference>
<dbReference type="Proteomes" id="UP001153678">
    <property type="component" value="Unassembled WGS sequence"/>
</dbReference>
<accession>A0A9W4WUV5</accession>
<name>A0A9W4WUV5_9GLOM</name>
<feature type="region of interest" description="Disordered" evidence="8">
    <location>
        <begin position="307"/>
        <end position="326"/>
    </location>
</feature>
<proteinExistence type="inferred from homology"/>
<evidence type="ECO:0000256" key="2">
    <source>
        <dbReference type="ARBA" id="ARBA00022723"/>
    </source>
</evidence>
<feature type="coiled-coil region" evidence="7">
    <location>
        <begin position="218"/>
        <end position="287"/>
    </location>
</feature>
<dbReference type="GO" id="GO:0006325">
    <property type="term" value="P:chromatin organization"/>
    <property type="evidence" value="ECO:0007669"/>
    <property type="project" value="UniProtKB-KW"/>
</dbReference>
<keyword evidence="3 6" id="KW-0863">Zinc-finger</keyword>
<dbReference type="SUPFAM" id="SSF57850">
    <property type="entry name" value="RING/U-box"/>
    <property type="match status" value="1"/>
</dbReference>
<feature type="region of interest" description="Disordered" evidence="8">
    <location>
        <begin position="961"/>
        <end position="1031"/>
    </location>
</feature>
<dbReference type="PANTHER" id="PTHR23163">
    <property type="entry name" value="RING FINGER PROTEIN-RELATED"/>
    <property type="match status" value="1"/>
</dbReference>
<dbReference type="PROSITE" id="PS50076">
    <property type="entry name" value="DNAJ_2"/>
    <property type="match status" value="1"/>
</dbReference>
<evidence type="ECO:0000256" key="3">
    <source>
        <dbReference type="ARBA" id="ARBA00022771"/>
    </source>
</evidence>
<dbReference type="CDD" id="cd06257">
    <property type="entry name" value="DnaJ"/>
    <property type="match status" value="1"/>
</dbReference>
<dbReference type="InterPro" id="IPR013956">
    <property type="entry name" value="E3_ubiquit_lig_Bre1"/>
</dbReference>
<keyword evidence="6" id="KW-0833">Ubl conjugation pathway</keyword>
<dbReference type="InterPro" id="IPR001623">
    <property type="entry name" value="DnaJ_domain"/>
</dbReference>
<keyword evidence="2 6" id="KW-0479">Metal-binding</keyword>
<feature type="compositionally biased region" description="Basic and acidic residues" evidence="8">
    <location>
        <begin position="314"/>
        <end position="326"/>
    </location>
</feature>
<evidence type="ECO:0000313" key="10">
    <source>
        <dbReference type="EMBL" id="CAI2180727.1"/>
    </source>
</evidence>
<protein>
    <recommendedName>
        <fullName evidence="6">E3 ubiquitin protein ligase</fullName>
        <ecNumber evidence="6">2.3.2.27</ecNumber>
    </recommendedName>
</protein>
<comment type="subcellular location">
    <subcellularLocation>
        <location evidence="1 6">Nucleus</location>
    </subcellularLocation>
</comment>
<keyword evidence="6 7" id="KW-0175">Coiled coil</keyword>
<feature type="coiled-coil region" evidence="7">
    <location>
        <begin position="406"/>
        <end position="504"/>
    </location>
</feature>
<dbReference type="PROSITE" id="PS00636">
    <property type="entry name" value="DNAJ_1"/>
    <property type="match status" value="1"/>
</dbReference>
<comment type="catalytic activity">
    <reaction evidence="6">
        <text>S-ubiquitinyl-[E2 ubiquitin-conjugating enzyme]-L-cysteine + [acceptor protein]-L-lysine = [E2 ubiquitin-conjugating enzyme]-L-cysteine + N(6)-ubiquitinyl-[acceptor protein]-L-lysine.</text>
        <dbReference type="EC" id="2.3.2.27"/>
    </reaction>
</comment>
<feature type="coiled-coil region" evidence="7">
    <location>
        <begin position="742"/>
        <end position="811"/>
    </location>
</feature>
<dbReference type="Pfam" id="PF00226">
    <property type="entry name" value="DnaJ"/>
    <property type="match status" value="1"/>
</dbReference>
<keyword evidence="11" id="KW-1185">Reference proteome</keyword>